<dbReference type="Gene3D" id="3.40.30.10">
    <property type="entry name" value="Glutaredoxin"/>
    <property type="match status" value="1"/>
</dbReference>
<accession>M2SAG8</accession>
<organism evidence="2 3">
    <name type="scientific">Pacificimonas flava</name>
    <dbReference type="NCBI Taxonomy" id="1234595"/>
    <lineage>
        <taxon>Bacteria</taxon>
        <taxon>Pseudomonadati</taxon>
        <taxon>Pseudomonadota</taxon>
        <taxon>Alphaproteobacteria</taxon>
        <taxon>Sphingomonadales</taxon>
        <taxon>Sphingosinicellaceae</taxon>
        <taxon>Pacificimonas</taxon>
    </lineage>
</organism>
<protein>
    <submittedName>
        <fullName evidence="2">Glutathione S-transferase</fullName>
    </submittedName>
</protein>
<dbReference type="InterPro" id="IPR036249">
    <property type="entry name" value="Thioredoxin-like_sf"/>
</dbReference>
<dbReference type="PANTHER" id="PTHR44051">
    <property type="entry name" value="GLUTATHIONE S-TRANSFERASE-RELATED"/>
    <property type="match status" value="1"/>
</dbReference>
<dbReference type="Gene3D" id="1.20.1050.10">
    <property type="match status" value="1"/>
</dbReference>
<evidence type="ECO:0000259" key="1">
    <source>
        <dbReference type="PROSITE" id="PS50404"/>
    </source>
</evidence>
<dbReference type="Proteomes" id="UP000011717">
    <property type="component" value="Unassembled WGS sequence"/>
</dbReference>
<keyword evidence="3" id="KW-1185">Reference proteome</keyword>
<dbReference type="SFLD" id="SFLDG01150">
    <property type="entry name" value="Main.1:_Beta-like"/>
    <property type="match status" value="1"/>
</dbReference>
<dbReference type="AlphaFoldDB" id="M2SAG8"/>
<dbReference type="PATRIC" id="fig|1234595.3.peg.2375"/>
<dbReference type="InterPro" id="IPR040079">
    <property type="entry name" value="Glutathione_S-Trfase"/>
</dbReference>
<dbReference type="InterPro" id="IPR004045">
    <property type="entry name" value="Glutathione_S-Trfase_N"/>
</dbReference>
<evidence type="ECO:0000313" key="3">
    <source>
        <dbReference type="Proteomes" id="UP000011717"/>
    </source>
</evidence>
<dbReference type="SUPFAM" id="SSF47616">
    <property type="entry name" value="GST C-terminal domain-like"/>
    <property type="match status" value="1"/>
</dbReference>
<gene>
    <name evidence="2" type="ORF">C725_2373</name>
</gene>
<comment type="caution">
    <text evidence="2">The sequence shown here is derived from an EMBL/GenBank/DDBJ whole genome shotgun (WGS) entry which is preliminary data.</text>
</comment>
<dbReference type="Pfam" id="PF13409">
    <property type="entry name" value="GST_N_2"/>
    <property type="match status" value="1"/>
</dbReference>
<dbReference type="CDD" id="cd03046">
    <property type="entry name" value="GST_N_GTT1_like"/>
    <property type="match status" value="1"/>
</dbReference>
<dbReference type="SFLD" id="SFLDS00019">
    <property type="entry name" value="Glutathione_Transferase_(cytos"/>
    <property type="match status" value="1"/>
</dbReference>
<feature type="domain" description="GST N-terminal" evidence="1">
    <location>
        <begin position="1"/>
        <end position="78"/>
    </location>
</feature>
<name>M2SAG8_9SPHN</name>
<dbReference type="InterPro" id="IPR036282">
    <property type="entry name" value="Glutathione-S-Trfase_C_sf"/>
</dbReference>
<evidence type="ECO:0000313" key="2">
    <source>
        <dbReference type="EMBL" id="EMD82335.1"/>
    </source>
</evidence>
<sequence>MKLYHCQGARSFRPLWALEELQIPYELEIMPFPPRFRHEGYMDINPLGTVPTLVDGDQVLTESVAICHYLADRTADTPLAVRAEEADYGRYLNALYQSDATLTFPQTLFLRYRVFEKDRGLTQAGDDYVQWFFSRLKGAAAMLGDREYVAADRFTVADICVGYALKLAAQLELGTFPPNIAAYWARLQERDGYRRALVRENSKGG</sequence>
<keyword evidence="2" id="KW-0808">Transferase</keyword>
<dbReference type="PROSITE" id="PS50404">
    <property type="entry name" value="GST_NTER"/>
    <property type="match status" value="1"/>
</dbReference>
<dbReference type="EMBL" id="AMRV01000008">
    <property type="protein sequence ID" value="EMD82335.1"/>
    <property type="molecule type" value="Genomic_DNA"/>
</dbReference>
<dbReference type="SUPFAM" id="SSF52833">
    <property type="entry name" value="Thioredoxin-like"/>
    <property type="match status" value="1"/>
</dbReference>
<reference evidence="2 3" key="1">
    <citation type="journal article" date="2013" name="Genome Announc.">
        <title>Draft Genome Sequence of Strain JLT2015T, Belonging to the Family Sphingomonadaceae of the Alphaproteobacteria.</title>
        <authorList>
            <person name="Tang K."/>
            <person name="Liu K."/>
            <person name="Li S."/>
            <person name="Jiao N."/>
        </authorList>
    </citation>
    <scope>NUCLEOTIDE SEQUENCE [LARGE SCALE GENOMIC DNA]</scope>
    <source>
        <strain evidence="2 3">JLT2015</strain>
    </source>
</reference>
<proteinExistence type="predicted"/>
<dbReference type="SFLD" id="SFLDG00358">
    <property type="entry name" value="Main_(cytGST)"/>
    <property type="match status" value="1"/>
</dbReference>
<dbReference type="GO" id="GO:0016740">
    <property type="term" value="F:transferase activity"/>
    <property type="evidence" value="ECO:0007669"/>
    <property type="project" value="UniProtKB-KW"/>
</dbReference>
<dbReference type="RefSeq" id="WP_008603155.1">
    <property type="nucleotide sequence ID" value="NZ_AMRV01000008.1"/>
</dbReference>
<dbReference type="OrthoDB" id="9810080at2"/>
<dbReference type="PANTHER" id="PTHR44051:SF21">
    <property type="entry name" value="GLUTATHIONE S-TRANSFERASE FAMILY PROTEIN"/>
    <property type="match status" value="1"/>
</dbReference>